<dbReference type="SUPFAM" id="SSF56784">
    <property type="entry name" value="HAD-like"/>
    <property type="match status" value="1"/>
</dbReference>
<gene>
    <name evidence="1" type="ORF">LKD81_01865</name>
</gene>
<name>A0AAE3JDC0_9FIRM</name>
<dbReference type="Gene3D" id="3.40.50.1000">
    <property type="entry name" value="HAD superfamily/HAD-like"/>
    <property type="match status" value="1"/>
</dbReference>
<dbReference type="Pfam" id="PF08282">
    <property type="entry name" value="Hydrolase_3"/>
    <property type="match status" value="1"/>
</dbReference>
<dbReference type="Gene3D" id="3.30.1240.10">
    <property type="match status" value="1"/>
</dbReference>
<proteinExistence type="predicted"/>
<dbReference type="GO" id="GO:0016791">
    <property type="term" value="F:phosphatase activity"/>
    <property type="evidence" value="ECO:0007669"/>
    <property type="project" value="TreeGrafter"/>
</dbReference>
<dbReference type="InterPro" id="IPR006379">
    <property type="entry name" value="HAD-SF_hydro_IIB"/>
</dbReference>
<dbReference type="Proteomes" id="UP001198182">
    <property type="component" value="Unassembled WGS sequence"/>
</dbReference>
<dbReference type="RefSeq" id="WP_308452536.1">
    <property type="nucleotide sequence ID" value="NZ_JAJEQR010000004.1"/>
</dbReference>
<dbReference type="AlphaFoldDB" id="A0AAE3JDC0"/>
<reference evidence="1" key="1">
    <citation type="submission" date="2021-10" db="EMBL/GenBank/DDBJ databases">
        <title>Anaerobic single-cell dispensing facilitates the cultivation of human gut bacteria.</title>
        <authorList>
            <person name="Afrizal A."/>
        </authorList>
    </citation>
    <scope>NUCLEOTIDE SEQUENCE</scope>
    <source>
        <strain evidence="1">CLA-AA-H215</strain>
    </source>
</reference>
<dbReference type="InterPro" id="IPR023214">
    <property type="entry name" value="HAD_sf"/>
</dbReference>
<organism evidence="1 2">
    <name type="scientific">Hominifimenecus microfluidus</name>
    <dbReference type="NCBI Taxonomy" id="2885348"/>
    <lineage>
        <taxon>Bacteria</taxon>
        <taxon>Bacillati</taxon>
        <taxon>Bacillota</taxon>
        <taxon>Clostridia</taxon>
        <taxon>Lachnospirales</taxon>
        <taxon>Lachnospiraceae</taxon>
        <taxon>Hominifimenecus</taxon>
    </lineage>
</organism>
<sequence length="270" mass="30011">MQIRLIATDLDGTLVPAGGSTPERVLLTLEEAMRRGILVVPATGRTLTSIPPEISGLSGIRYIISSNGAAITDRKERRRIHETLIPAPAAAEILRRLSVYGVYSCAYIHDTVYNWSELPSFLSNYYKNLEHFHKNGKKDLPSYIEENGLDVEKLFVAVGDPDTRNMIRQEFGDLPGLHLTSSSSYNLEFNRCDADKGKALRWLCDYLEIPMNQVLAMGDNENDHTMLQTAGITIAPENASDETKLLVSQVVAACREGGTADFIRKWILDV</sequence>
<evidence type="ECO:0000313" key="2">
    <source>
        <dbReference type="Proteomes" id="UP001198182"/>
    </source>
</evidence>
<keyword evidence="2" id="KW-1185">Reference proteome</keyword>
<protein>
    <submittedName>
        <fullName evidence="1">Cof-type HAD-IIB family hydrolase</fullName>
    </submittedName>
</protein>
<comment type="caution">
    <text evidence="1">The sequence shown here is derived from an EMBL/GenBank/DDBJ whole genome shotgun (WGS) entry which is preliminary data.</text>
</comment>
<accession>A0AAE3JDC0</accession>
<dbReference type="PANTHER" id="PTHR10000">
    <property type="entry name" value="PHOSPHOSERINE PHOSPHATASE"/>
    <property type="match status" value="1"/>
</dbReference>
<evidence type="ECO:0000313" key="1">
    <source>
        <dbReference type="EMBL" id="MCC2229749.1"/>
    </source>
</evidence>
<dbReference type="EMBL" id="JAJEQR010000004">
    <property type="protein sequence ID" value="MCC2229749.1"/>
    <property type="molecule type" value="Genomic_DNA"/>
</dbReference>
<dbReference type="NCBIfam" id="TIGR01484">
    <property type="entry name" value="HAD-SF-IIB"/>
    <property type="match status" value="1"/>
</dbReference>
<keyword evidence="1" id="KW-0378">Hydrolase</keyword>
<dbReference type="PANTHER" id="PTHR10000:SF8">
    <property type="entry name" value="HAD SUPERFAMILY HYDROLASE-LIKE, TYPE 3"/>
    <property type="match status" value="1"/>
</dbReference>
<dbReference type="GO" id="GO:0000287">
    <property type="term" value="F:magnesium ion binding"/>
    <property type="evidence" value="ECO:0007669"/>
    <property type="project" value="TreeGrafter"/>
</dbReference>
<dbReference type="InterPro" id="IPR036412">
    <property type="entry name" value="HAD-like_sf"/>
</dbReference>
<dbReference type="GO" id="GO:0005829">
    <property type="term" value="C:cytosol"/>
    <property type="evidence" value="ECO:0007669"/>
    <property type="project" value="TreeGrafter"/>
</dbReference>